<comment type="caution">
    <text evidence="3">The sequence shown here is derived from an EMBL/GenBank/DDBJ whole genome shotgun (WGS) entry which is preliminary data.</text>
</comment>
<proteinExistence type="predicted"/>
<evidence type="ECO:0000259" key="2">
    <source>
        <dbReference type="SMART" id="SM00737"/>
    </source>
</evidence>
<accession>A0A8T3CXQ9</accession>
<evidence type="ECO:0000313" key="3">
    <source>
        <dbReference type="EMBL" id="KAI1888881.1"/>
    </source>
</evidence>
<dbReference type="AlphaFoldDB" id="A0A8T3CXQ9"/>
<dbReference type="Gene3D" id="2.60.40.770">
    <property type="match status" value="1"/>
</dbReference>
<dbReference type="InterPro" id="IPR039945">
    <property type="entry name" value="LY86"/>
</dbReference>
<feature type="domain" description="MD-2-related lipid-recognition" evidence="2">
    <location>
        <begin position="39"/>
        <end position="155"/>
    </location>
</feature>
<dbReference type="EMBL" id="JAERUA010000016">
    <property type="protein sequence ID" value="KAI1888881.1"/>
    <property type="molecule type" value="Genomic_DNA"/>
</dbReference>
<dbReference type="InterPro" id="IPR014756">
    <property type="entry name" value="Ig_E-set"/>
</dbReference>
<dbReference type="SUPFAM" id="SSF81296">
    <property type="entry name" value="E set domains"/>
    <property type="match status" value="1"/>
</dbReference>
<dbReference type="PANTHER" id="PTHR20838">
    <property type="entry name" value="LYMPHOCYTE ANTIGEN 86"/>
    <property type="match status" value="1"/>
</dbReference>
<feature type="signal peptide" evidence="1">
    <location>
        <begin position="1"/>
        <end position="19"/>
    </location>
</feature>
<dbReference type="OrthoDB" id="9889383at2759"/>
<dbReference type="Proteomes" id="UP000829720">
    <property type="component" value="Unassembled WGS sequence"/>
</dbReference>
<dbReference type="GO" id="GO:0007399">
    <property type="term" value="P:nervous system development"/>
    <property type="evidence" value="ECO:0007669"/>
    <property type="project" value="UniProtKB-ARBA"/>
</dbReference>
<reference evidence="3" key="1">
    <citation type="submission" date="2021-01" db="EMBL/GenBank/DDBJ databases">
        <authorList>
            <person name="Zahm M."/>
            <person name="Roques C."/>
            <person name="Cabau C."/>
            <person name="Klopp C."/>
            <person name="Donnadieu C."/>
            <person name="Jouanno E."/>
            <person name="Lampietro C."/>
            <person name="Louis A."/>
            <person name="Herpin A."/>
            <person name="Echchiki A."/>
            <person name="Berthelot C."/>
            <person name="Parey E."/>
            <person name="Roest-Crollius H."/>
            <person name="Braasch I."/>
            <person name="Postlethwait J."/>
            <person name="Bobe J."/>
            <person name="Montfort J."/>
            <person name="Bouchez O."/>
            <person name="Begum T."/>
            <person name="Mejri S."/>
            <person name="Adams A."/>
            <person name="Chen W.-J."/>
            <person name="Guiguen Y."/>
        </authorList>
    </citation>
    <scope>NUCLEOTIDE SEQUENCE</scope>
    <source>
        <tissue evidence="3">Blood</tissue>
    </source>
</reference>
<dbReference type="InterPro" id="IPR003172">
    <property type="entry name" value="ML_dom"/>
</dbReference>
<feature type="chain" id="PRO_5035929499" description="MD-2-related lipid-recognition domain-containing protein" evidence="1">
    <location>
        <begin position="20"/>
        <end position="158"/>
    </location>
</feature>
<evidence type="ECO:0000256" key="1">
    <source>
        <dbReference type="SAM" id="SignalP"/>
    </source>
</evidence>
<dbReference type="Pfam" id="PF02221">
    <property type="entry name" value="E1_DerP2_DerF2"/>
    <property type="match status" value="1"/>
</dbReference>
<dbReference type="GO" id="GO:0045087">
    <property type="term" value="P:innate immune response"/>
    <property type="evidence" value="ECO:0007669"/>
    <property type="project" value="TreeGrafter"/>
</dbReference>
<keyword evidence="4" id="KW-1185">Reference proteome</keyword>
<organism evidence="3 4">
    <name type="scientific">Albula goreensis</name>
    <dbReference type="NCBI Taxonomy" id="1534307"/>
    <lineage>
        <taxon>Eukaryota</taxon>
        <taxon>Metazoa</taxon>
        <taxon>Chordata</taxon>
        <taxon>Craniata</taxon>
        <taxon>Vertebrata</taxon>
        <taxon>Euteleostomi</taxon>
        <taxon>Actinopterygii</taxon>
        <taxon>Neopterygii</taxon>
        <taxon>Teleostei</taxon>
        <taxon>Albuliformes</taxon>
        <taxon>Albulidae</taxon>
        <taxon>Albula</taxon>
    </lineage>
</organism>
<protein>
    <recommendedName>
        <fullName evidence="2">MD-2-related lipid-recognition domain-containing protein</fullName>
    </recommendedName>
</protein>
<dbReference type="SMART" id="SM00737">
    <property type="entry name" value="ML"/>
    <property type="match status" value="1"/>
</dbReference>
<keyword evidence="1" id="KW-0732">Signal</keyword>
<gene>
    <name evidence="3" type="ORF">AGOR_G00173330</name>
</gene>
<evidence type="ECO:0000313" key="4">
    <source>
        <dbReference type="Proteomes" id="UP000829720"/>
    </source>
</evidence>
<dbReference type="PANTHER" id="PTHR20838:SF0">
    <property type="entry name" value="LYMPHOCYTE ANTIGEN 86"/>
    <property type="match status" value="1"/>
</dbReference>
<name>A0A8T3CXQ9_9TELE</name>
<sequence>MRALVLLLLGASLSLSVNGNGQRWPIHSLCNTSRMQVYYSSCDPIQDVGLSVSRCPVSMVGEMFVRGALLLRQSVDELYLSLDVSYNGNHVLHYDLPVCERHFPRVSSCGRKRGEMVSQEVRVNEDVAIPKGRIDVVAVFLNQNGYQIACFNVTAIKT</sequence>
<dbReference type="GO" id="GO:0031666">
    <property type="term" value="P:positive regulation of lipopolysaccharide-mediated signaling pathway"/>
    <property type="evidence" value="ECO:0007669"/>
    <property type="project" value="TreeGrafter"/>
</dbReference>